<evidence type="ECO:0000256" key="1">
    <source>
        <dbReference type="SAM" id="MobiDB-lite"/>
    </source>
</evidence>
<feature type="compositionally biased region" description="Pro residues" evidence="1">
    <location>
        <begin position="45"/>
        <end position="61"/>
    </location>
</feature>
<evidence type="ECO:0000313" key="2">
    <source>
        <dbReference type="EMBL" id="CAK0864053.1"/>
    </source>
</evidence>
<gene>
    <name evidence="2" type="ORF">PCOR1329_LOCUS52035</name>
</gene>
<feature type="region of interest" description="Disordered" evidence="1">
    <location>
        <begin position="1"/>
        <end position="113"/>
    </location>
</feature>
<keyword evidence="3" id="KW-1185">Reference proteome</keyword>
<dbReference type="Proteomes" id="UP001189429">
    <property type="component" value="Unassembled WGS sequence"/>
</dbReference>
<accession>A0ABN9UVM1</accession>
<feature type="compositionally biased region" description="Pro residues" evidence="1">
    <location>
        <begin position="9"/>
        <end position="33"/>
    </location>
</feature>
<protein>
    <submittedName>
        <fullName evidence="2">Uncharacterized protein</fullName>
    </submittedName>
</protein>
<organism evidence="2 3">
    <name type="scientific">Prorocentrum cordatum</name>
    <dbReference type="NCBI Taxonomy" id="2364126"/>
    <lineage>
        <taxon>Eukaryota</taxon>
        <taxon>Sar</taxon>
        <taxon>Alveolata</taxon>
        <taxon>Dinophyceae</taxon>
        <taxon>Prorocentrales</taxon>
        <taxon>Prorocentraceae</taxon>
        <taxon>Prorocentrum</taxon>
    </lineage>
</organism>
<dbReference type="EMBL" id="CAUYUJ010016326">
    <property type="protein sequence ID" value="CAK0864053.1"/>
    <property type="molecule type" value="Genomic_DNA"/>
</dbReference>
<sequence length="583" mass="62500">MLPPRVLGPRPPSRPPPPRVLGPRPPIGPPPPAAWHAFAARLGQQPPPPTEPLPPPPPPPEAWHEAEAAWWWHSQPPPEARWHSQPPPPTTPPPSRPSCDGSAPPANKRPRTQQLPLDPEAMAALVAEGSVAADASAAAGAEVDDDAVVAKGLAAEAAALPATGAEEVAEAAIASARAPAAQAADAAAAADEEPAVDAQLLQAAVDLDETWTSQLLQAAVDHAFIESDRALRASRDANHLLIVARIARDRALAAERAALEPALSEMEAAIRQAVEDAEISFLHAVGVPAFHDQAEADQKVIGIVFCKYTGLCDVLSPSFGSEARAVTHWSGSSYRHMSYSSVKKAVALAEPMDCVSDDRGLRSPTFVTFDMLEPAVDIMLDAAVLGDGRTVHAMVADWECPSEAYTTCLRLPFVLGSLVVISAWESLAVDCRSRCSAGYVLDFWRDLRHQVAAAPNGEAHHPPLAAAPHDDRPTDLFSANMFLTMANQLRQWSPMIAAGHEGNRELLATFTSWLDACAESLTREKFLAWGWQRRASRGGFMKLRGLHSVFRSAMCLINSATVFTSWPSTGHENAKEYILGIMR</sequence>
<name>A0ABN9UVM1_9DINO</name>
<reference evidence="2" key="1">
    <citation type="submission" date="2023-10" db="EMBL/GenBank/DDBJ databases">
        <authorList>
            <person name="Chen Y."/>
            <person name="Shah S."/>
            <person name="Dougan E. K."/>
            <person name="Thang M."/>
            <person name="Chan C."/>
        </authorList>
    </citation>
    <scope>NUCLEOTIDE SEQUENCE [LARGE SCALE GENOMIC DNA]</scope>
</reference>
<proteinExistence type="predicted"/>
<evidence type="ECO:0000313" key="3">
    <source>
        <dbReference type="Proteomes" id="UP001189429"/>
    </source>
</evidence>
<feature type="compositionally biased region" description="Pro residues" evidence="1">
    <location>
        <begin position="75"/>
        <end position="96"/>
    </location>
</feature>
<comment type="caution">
    <text evidence="2">The sequence shown here is derived from an EMBL/GenBank/DDBJ whole genome shotgun (WGS) entry which is preliminary data.</text>
</comment>